<dbReference type="RefSeq" id="WP_009148917.1">
    <property type="nucleotide sequence ID" value="NZ_CP121471.1"/>
</dbReference>
<keyword evidence="2" id="KW-1185">Reference proteome</keyword>
<dbReference type="EMBL" id="JH603169">
    <property type="protein sequence ID" value="EIC22247.1"/>
    <property type="molecule type" value="Genomic_DNA"/>
</dbReference>
<gene>
    <name evidence="1" type="ORF">Thi970DRAFT_02500</name>
</gene>
<proteinExistence type="predicted"/>
<protein>
    <submittedName>
        <fullName evidence="1">Sulfotransferase family protein</fullName>
    </submittedName>
</protein>
<keyword evidence="1" id="KW-0808">Transferase</keyword>
<dbReference type="Gene3D" id="3.40.50.300">
    <property type="entry name" value="P-loop containing nucleotide triphosphate hydrolases"/>
    <property type="match status" value="1"/>
</dbReference>
<organism evidence="1 2">
    <name type="scientific">Thiorhodovibrio frisius</name>
    <dbReference type="NCBI Taxonomy" id="631362"/>
    <lineage>
        <taxon>Bacteria</taxon>
        <taxon>Pseudomonadati</taxon>
        <taxon>Pseudomonadota</taxon>
        <taxon>Gammaproteobacteria</taxon>
        <taxon>Chromatiales</taxon>
        <taxon>Chromatiaceae</taxon>
        <taxon>Thiorhodovibrio</taxon>
    </lineage>
</organism>
<dbReference type="Proteomes" id="UP000002964">
    <property type="component" value="Unassembled WGS sequence"/>
</dbReference>
<dbReference type="SUPFAM" id="SSF52540">
    <property type="entry name" value="P-loop containing nucleoside triphosphate hydrolases"/>
    <property type="match status" value="1"/>
</dbReference>
<dbReference type="HOGENOM" id="CLU_924034_0_0_6"/>
<evidence type="ECO:0000313" key="1">
    <source>
        <dbReference type="EMBL" id="EIC22247.1"/>
    </source>
</evidence>
<reference evidence="2" key="1">
    <citation type="submission" date="2011-06" db="EMBL/GenBank/DDBJ databases">
        <authorList>
            <consortium name="US DOE Joint Genome Institute (JGI-PGF)"/>
            <person name="Lucas S."/>
            <person name="Han J."/>
            <person name="Lapidus A."/>
            <person name="Cheng J.-F."/>
            <person name="Goodwin L."/>
            <person name="Pitluck S."/>
            <person name="Peters L."/>
            <person name="Land M.L."/>
            <person name="Hauser L."/>
            <person name="Vogl K."/>
            <person name="Liu Z."/>
            <person name="Overmann J."/>
            <person name="Frigaard N.-U."/>
            <person name="Bryant D.A."/>
            <person name="Woyke T.J."/>
        </authorList>
    </citation>
    <scope>NUCLEOTIDE SEQUENCE [LARGE SCALE GENOMIC DNA]</scope>
    <source>
        <strain evidence="2">970</strain>
    </source>
</reference>
<sequence>MAPDPLIILSPPRSFSSVVSTMIGEHPDLYCFPELHLFVAQTVAEVIERESKNGHYSGPQGLLRAIAELREGRQTTSGIIRAGLWLNARRDWTVKQLFDELLAAVEPAIGIEKSPVTSMRVAFLNNVRHCYPKAKYLHLTRHPVSTRLSMQEFFSERKTLRRLTERTRSLEMDHMLIWYHMHRNILEFSSNLPDGQVFRIKGEDLLSSPDLYLPQIADWLGVRTDREAIEQMKHPENSPYARIGPMHARGGNDGKFMSSPNLRQTQVPEPSLDAFFEAEPTQWISAQGEALLGDLGLEFVNQPFIKNEMRGLSQRLGYH</sequence>
<dbReference type="eggNOG" id="COG1502">
    <property type="taxonomic scope" value="Bacteria"/>
</dbReference>
<dbReference type="InterPro" id="IPR027417">
    <property type="entry name" value="P-loop_NTPase"/>
</dbReference>
<name>H8YZX0_9GAMM</name>
<evidence type="ECO:0000313" key="2">
    <source>
        <dbReference type="Proteomes" id="UP000002964"/>
    </source>
</evidence>
<dbReference type="Pfam" id="PF13469">
    <property type="entry name" value="Sulfotransfer_3"/>
    <property type="match status" value="1"/>
</dbReference>
<dbReference type="OrthoDB" id="1441538at2"/>
<accession>H8YZX0</accession>
<dbReference type="GO" id="GO:0016740">
    <property type="term" value="F:transferase activity"/>
    <property type="evidence" value="ECO:0007669"/>
    <property type="project" value="UniProtKB-KW"/>
</dbReference>
<dbReference type="AlphaFoldDB" id="H8YZX0"/>
<dbReference type="STRING" id="631362.Thi970DRAFT_02500"/>
<reference evidence="1 2" key="2">
    <citation type="submission" date="2011-11" db="EMBL/GenBank/DDBJ databases">
        <authorList>
            <consortium name="US DOE Joint Genome Institute"/>
            <person name="Lucas S."/>
            <person name="Han J."/>
            <person name="Lapidus A."/>
            <person name="Cheng J.-F."/>
            <person name="Goodwin L."/>
            <person name="Pitluck S."/>
            <person name="Peters L."/>
            <person name="Ovchinnikova G."/>
            <person name="Zhang X."/>
            <person name="Detter J.C."/>
            <person name="Han C."/>
            <person name="Tapia R."/>
            <person name="Land M."/>
            <person name="Hauser L."/>
            <person name="Kyrpides N."/>
            <person name="Ivanova N."/>
            <person name="Pagani I."/>
            <person name="Vogl K."/>
            <person name="Liu Z."/>
            <person name="Overmann J."/>
            <person name="Frigaard N.-U."/>
            <person name="Bryant D."/>
            <person name="Woyke T."/>
        </authorList>
    </citation>
    <scope>NUCLEOTIDE SEQUENCE [LARGE SCALE GENOMIC DNA]</scope>
    <source>
        <strain evidence="1 2">970</strain>
    </source>
</reference>